<dbReference type="FunFam" id="3.30.565.10:FF:000030">
    <property type="entry name" value="Ethylene receptor 1"/>
    <property type="match status" value="1"/>
</dbReference>
<name>A0A438I7M1_VITVI</name>
<keyword evidence="12" id="KW-0256">Endoplasmic reticulum</keyword>
<dbReference type="PRINTS" id="PR00344">
    <property type="entry name" value="BCTRLSENSOR"/>
</dbReference>
<evidence type="ECO:0000256" key="5">
    <source>
        <dbReference type="ARBA" id="ARBA00012438"/>
    </source>
</evidence>
<evidence type="ECO:0000256" key="15">
    <source>
        <dbReference type="ARBA" id="ARBA00023008"/>
    </source>
</evidence>
<dbReference type="GO" id="GO:0009873">
    <property type="term" value="P:ethylene-activated signaling pathway"/>
    <property type="evidence" value="ECO:0007669"/>
    <property type="project" value="UniProtKB-KW"/>
</dbReference>
<dbReference type="FunFam" id="1.10.287.130:FF:000004">
    <property type="entry name" value="Ethylene receptor 1"/>
    <property type="match status" value="1"/>
</dbReference>
<evidence type="ECO:0000256" key="3">
    <source>
        <dbReference type="ARBA" id="ARBA00004477"/>
    </source>
</evidence>
<dbReference type="GO" id="GO:0005524">
    <property type="term" value="F:ATP binding"/>
    <property type="evidence" value="ECO:0007669"/>
    <property type="project" value="UniProtKB-KW"/>
</dbReference>
<dbReference type="InterPro" id="IPR003594">
    <property type="entry name" value="HATPase_dom"/>
</dbReference>
<evidence type="ECO:0000256" key="1">
    <source>
        <dbReference type="ARBA" id="ARBA00000085"/>
    </source>
</evidence>
<evidence type="ECO:0000256" key="2">
    <source>
        <dbReference type="ARBA" id="ARBA00001935"/>
    </source>
</evidence>
<dbReference type="PANTHER" id="PTHR24423:SF615">
    <property type="entry name" value="ETHYLENE RECEPTOR 1"/>
    <property type="match status" value="1"/>
</dbReference>
<keyword evidence="7" id="KW-0808">Transferase</keyword>
<dbReference type="SMART" id="SM00387">
    <property type="entry name" value="HATPase_c"/>
    <property type="match status" value="1"/>
</dbReference>
<dbReference type="Proteomes" id="UP000288805">
    <property type="component" value="Unassembled WGS sequence"/>
</dbReference>
<comment type="subcellular location">
    <subcellularLocation>
        <location evidence="3">Endoplasmic reticulum membrane</location>
        <topology evidence="3">Multi-pass membrane protein</topology>
    </subcellularLocation>
</comment>
<dbReference type="InterPro" id="IPR036097">
    <property type="entry name" value="HisK_dim/P_sf"/>
</dbReference>
<keyword evidence="11" id="KW-0418">Kinase</keyword>
<comment type="catalytic activity">
    <reaction evidence="1">
        <text>ATP + protein L-histidine = ADP + protein N-phospho-L-histidine.</text>
        <dbReference type="EC" id="2.7.13.3"/>
    </reaction>
</comment>
<comment type="similarity">
    <text evidence="4">Belongs to the ethylene receptor family.</text>
</comment>
<dbReference type="Gene3D" id="1.10.287.130">
    <property type="match status" value="1"/>
</dbReference>
<reference evidence="19 20" key="1">
    <citation type="journal article" date="2018" name="PLoS Genet.">
        <title>Population sequencing reveals clonal diversity and ancestral inbreeding in the grapevine cultivar Chardonnay.</title>
        <authorList>
            <person name="Roach M.J."/>
            <person name="Johnson D.L."/>
            <person name="Bohlmann J."/>
            <person name="van Vuuren H.J."/>
            <person name="Jones S.J."/>
            <person name="Pretorius I.S."/>
            <person name="Schmidt S.A."/>
            <person name="Borneman A.R."/>
        </authorList>
    </citation>
    <scope>NUCLEOTIDE SEQUENCE [LARGE SCALE GENOMIC DNA]</scope>
    <source>
        <strain evidence="20">cv. Chardonnay</strain>
        <tissue evidence="19">Leaf</tissue>
    </source>
</reference>
<evidence type="ECO:0000256" key="8">
    <source>
        <dbReference type="ARBA" id="ARBA00022692"/>
    </source>
</evidence>
<accession>A0A438I7M1</accession>
<evidence type="ECO:0000256" key="17">
    <source>
        <dbReference type="ARBA" id="ARBA00023136"/>
    </source>
</evidence>
<sequence length="304" mass="33895">MRARDLLMEQNVALDLARREAETAVRARNDFLAVMNHEMRTPMHAIIALSSLLQETELTPEQRLMVEAILKSSSLLATLINDVLDLSRLEDGSLQLENGTFNLHALFREVLYLIKPIASVKKLFVSSSLAPDLPEFAFGDEKRLMQIMLNVVGNAVKFSKEGNISIFAFIAKSESLRDSRTPDFFPVHSDNHFYLRVQVKDSGAGIDPQDISKLFTKFAQCQSLAARNSGGSGLGLAICKRYFQSSYHPQLQFKGQNSQFELAFLPVAWFVNLMGGHIWIESEGLGKGSTAVFIVKLGDSRVLK</sequence>
<evidence type="ECO:0000313" key="20">
    <source>
        <dbReference type="Proteomes" id="UP000288805"/>
    </source>
</evidence>
<dbReference type="Gene3D" id="3.30.565.10">
    <property type="entry name" value="Histidine kinase-like ATPase, C-terminal domain"/>
    <property type="match status" value="1"/>
</dbReference>
<evidence type="ECO:0000256" key="14">
    <source>
        <dbReference type="ARBA" id="ARBA00022989"/>
    </source>
</evidence>
<dbReference type="PANTHER" id="PTHR24423">
    <property type="entry name" value="TWO-COMPONENT SENSOR HISTIDINE KINASE"/>
    <property type="match status" value="1"/>
</dbReference>
<evidence type="ECO:0000256" key="7">
    <source>
        <dbReference type="ARBA" id="ARBA00022679"/>
    </source>
</evidence>
<evidence type="ECO:0000256" key="9">
    <source>
        <dbReference type="ARBA" id="ARBA00022741"/>
    </source>
</evidence>
<keyword evidence="10" id="KW-0936">Ethylene signaling pathway</keyword>
<evidence type="ECO:0000256" key="13">
    <source>
        <dbReference type="ARBA" id="ARBA00022840"/>
    </source>
</evidence>
<evidence type="ECO:0000256" key="6">
    <source>
        <dbReference type="ARBA" id="ARBA00022553"/>
    </source>
</evidence>
<dbReference type="AlphaFoldDB" id="A0A438I7M1"/>
<evidence type="ECO:0000256" key="11">
    <source>
        <dbReference type="ARBA" id="ARBA00022777"/>
    </source>
</evidence>
<protein>
    <recommendedName>
        <fullName evidence="5">histidine kinase</fullName>
        <ecNumber evidence="5">2.7.13.3</ecNumber>
    </recommendedName>
</protein>
<keyword evidence="8" id="KW-0812">Transmembrane</keyword>
<dbReference type="GO" id="GO:0000155">
    <property type="term" value="F:phosphorelay sensor kinase activity"/>
    <property type="evidence" value="ECO:0007669"/>
    <property type="project" value="InterPro"/>
</dbReference>
<gene>
    <name evidence="19" type="primary">ETR1_2</name>
    <name evidence="19" type="ORF">CK203_041608</name>
</gene>
<dbReference type="PROSITE" id="PS50109">
    <property type="entry name" value="HIS_KIN"/>
    <property type="match status" value="1"/>
</dbReference>
<dbReference type="EC" id="2.7.13.3" evidence="5"/>
<evidence type="ECO:0000256" key="10">
    <source>
        <dbReference type="ARBA" id="ARBA00022745"/>
    </source>
</evidence>
<dbReference type="InterPro" id="IPR005467">
    <property type="entry name" value="His_kinase_dom"/>
</dbReference>
<evidence type="ECO:0000313" key="19">
    <source>
        <dbReference type="EMBL" id="RVW92657.1"/>
    </source>
</evidence>
<dbReference type="SUPFAM" id="SSF55874">
    <property type="entry name" value="ATPase domain of HSP90 chaperone/DNA topoisomerase II/histidine kinase"/>
    <property type="match status" value="1"/>
</dbReference>
<keyword evidence="13" id="KW-0067">ATP-binding</keyword>
<keyword evidence="14" id="KW-1133">Transmembrane helix</keyword>
<dbReference type="InterPro" id="IPR004358">
    <property type="entry name" value="Sig_transdc_His_kin-like_C"/>
</dbReference>
<dbReference type="InterPro" id="IPR036890">
    <property type="entry name" value="HATPase_C_sf"/>
</dbReference>
<dbReference type="CDD" id="cd00082">
    <property type="entry name" value="HisKA"/>
    <property type="match status" value="1"/>
</dbReference>
<dbReference type="GO" id="GO:0005789">
    <property type="term" value="C:endoplasmic reticulum membrane"/>
    <property type="evidence" value="ECO:0007669"/>
    <property type="project" value="UniProtKB-SubCell"/>
</dbReference>
<evidence type="ECO:0000256" key="12">
    <source>
        <dbReference type="ARBA" id="ARBA00022824"/>
    </source>
</evidence>
<keyword evidence="15" id="KW-0186">Copper</keyword>
<evidence type="ECO:0000256" key="4">
    <source>
        <dbReference type="ARBA" id="ARBA00009842"/>
    </source>
</evidence>
<keyword evidence="9" id="KW-0547">Nucleotide-binding</keyword>
<keyword evidence="16" id="KW-0902">Two-component regulatory system</keyword>
<proteinExistence type="inferred from homology"/>
<dbReference type="SMART" id="SM00388">
    <property type="entry name" value="HisKA"/>
    <property type="match status" value="1"/>
</dbReference>
<dbReference type="InterPro" id="IPR003661">
    <property type="entry name" value="HisK_dim/P_dom"/>
</dbReference>
<evidence type="ECO:0000256" key="16">
    <source>
        <dbReference type="ARBA" id="ARBA00023012"/>
    </source>
</evidence>
<dbReference type="GO" id="GO:0046872">
    <property type="term" value="F:metal ion binding"/>
    <property type="evidence" value="ECO:0007669"/>
    <property type="project" value="UniProtKB-KW"/>
</dbReference>
<dbReference type="Pfam" id="PF02518">
    <property type="entry name" value="HATPase_c"/>
    <property type="match status" value="1"/>
</dbReference>
<dbReference type="Pfam" id="PF00512">
    <property type="entry name" value="HisKA"/>
    <property type="match status" value="1"/>
</dbReference>
<evidence type="ECO:0000259" key="18">
    <source>
        <dbReference type="PROSITE" id="PS50109"/>
    </source>
</evidence>
<dbReference type="EMBL" id="QGNW01000135">
    <property type="protein sequence ID" value="RVW92657.1"/>
    <property type="molecule type" value="Genomic_DNA"/>
</dbReference>
<keyword evidence="6" id="KW-0597">Phosphoprotein</keyword>
<feature type="domain" description="Histidine kinase" evidence="18">
    <location>
        <begin position="34"/>
        <end position="244"/>
    </location>
</feature>
<keyword evidence="19" id="KW-0675">Receptor</keyword>
<comment type="caution">
    <text evidence="19">The sequence shown here is derived from an EMBL/GenBank/DDBJ whole genome shotgun (WGS) entry which is preliminary data.</text>
</comment>
<organism evidence="19 20">
    <name type="scientific">Vitis vinifera</name>
    <name type="common">Grape</name>
    <dbReference type="NCBI Taxonomy" id="29760"/>
    <lineage>
        <taxon>Eukaryota</taxon>
        <taxon>Viridiplantae</taxon>
        <taxon>Streptophyta</taxon>
        <taxon>Embryophyta</taxon>
        <taxon>Tracheophyta</taxon>
        <taxon>Spermatophyta</taxon>
        <taxon>Magnoliopsida</taxon>
        <taxon>eudicotyledons</taxon>
        <taxon>Gunneridae</taxon>
        <taxon>Pentapetalae</taxon>
        <taxon>rosids</taxon>
        <taxon>Vitales</taxon>
        <taxon>Vitaceae</taxon>
        <taxon>Viteae</taxon>
        <taxon>Vitis</taxon>
    </lineage>
</organism>
<comment type="cofactor">
    <cofactor evidence="2">
        <name>Cu cation</name>
        <dbReference type="ChEBI" id="CHEBI:23378"/>
    </cofactor>
</comment>
<keyword evidence="17" id="KW-0472">Membrane</keyword>
<dbReference type="SUPFAM" id="SSF47384">
    <property type="entry name" value="Homodimeric domain of signal transducing histidine kinase"/>
    <property type="match status" value="1"/>
</dbReference>